<dbReference type="SUPFAM" id="SSF56672">
    <property type="entry name" value="DNA/RNA polymerases"/>
    <property type="match status" value="1"/>
</dbReference>
<dbReference type="OrthoDB" id="8033604at2759"/>
<keyword evidence="2" id="KW-1185">Reference proteome</keyword>
<reference evidence="1" key="1">
    <citation type="submission" date="2020-05" db="UniProtKB">
        <authorList>
            <consortium name="EnsemblMetazoa"/>
        </authorList>
    </citation>
    <scope>IDENTIFICATION</scope>
    <source>
        <strain evidence="1">USDA</strain>
    </source>
</reference>
<evidence type="ECO:0008006" key="3">
    <source>
        <dbReference type="Google" id="ProtNLM"/>
    </source>
</evidence>
<gene>
    <name evidence="1" type="primary">106095096</name>
</gene>
<proteinExistence type="predicted"/>
<protein>
    <recommendedName>
        <fullName evidence="3">Reverse transcriptase domain-containing protein</fullName>
    </recommendedName>
</protein>
<dbReference type="GO" id="GO:0071897">
    <property type="term" value="P:DNA biosynthetic process"/>
    <property type="evidence" value="ECO:0007669"/>
    <property type="project" value="UniProtKB-ARBA"/>
</dbReference>
<evidence type="ECO:0000313" key="2">
    <source>
        <dbReference type="Proteomes" id="UP000095300"/>
    </source>
</evidence>
<dbReference type="Proteomes" id="UP000095300">
    <property type="component" value="Unassembled WGS sequence"/>
</dbReference>
<dbReference type="Pfam" id="PF05380">
    <property type="entry name" value="Peptidase_A17"/>
    <property type="match status" value="1"/>
</dbReference>
<sequence length="313" mass="35687">MYVDDALVGSHSVSERLEARDELVVILKSAGFDLRKWAANQKELLDGLPRDHLLREYFLDFDDKSSAKTLGIRWNASFDSFYFVSEEIQERVKFSKREVFSVIARIFDPLGWLSPVVVTAKIIMQRLWLDEIGWDDELKPLTLLKWKQFVSNYPSIDKISIPRWIKYSPKCEVQLHGFCDSSELAYAAALYIRAEIGSVVHTSLLVSKSKVAPVKKLSLPRLELCGALLLAKLADCFLPQLKIHSSNVVSWTDSTIVLSWLQKPPYNWTTFVANRIAIIQEKIVGDWRHVPTLDNPADVATRGVTPLKLKEND</sequence>
<organism evidence="1 2">
    <name type="scientific">Stomoxys calcitrans</name>
    <name type="common">Stable fly</name>
    <name type="synonym">Conops calcitrans</name>
    <dbReference type="NCBI Taxonomy" id="35570"/>
    <lineage>
        <taxon>Eukaryota</taxon>
        <taxon>Metazoa</taxon>
        <taxon>Ecdysozoa</taxon>
        <taxon>Arthropoda</taxon>
        <taxon>Hexapoda</taxon>
        <taxon>Insecta</taxon>
        <taxon>Pterygota</taxon>
        <taxon>Neoptera</taxon>
        <taxon>Endopterygota</taxon>
        <taxon>Diptera</taxon>
        <taxon>Brachycera</taxon>
        <taxon>Muscomorpha</taxon>
        <taxon>Muscoidea</taxon>
        <taxon>Muscidae</taxon>
        <taxon>Stomoxys</taxon>
    </lineage>
</organism>
<dbReference type="KEGG" id="scac:106095096"/>
<evidence type="ECO:0000313" key="1">
    <source>
        <dbReference type="EnsemblMetazoa" id="SCAU012524-PA"/>
    </source>
</evidence>
<dbReference type="PANTHER" id="PTHR47331:SF4">
    <property type="entry name" value="PEPTIDASE S1 DOMAIN-CONTAINING PROTEIN"/>
    <property type="match status" value="1"/>
</dbReference>
<dbReference type="AlphaFoldDB" id="A0A1I8PZR7"/>
<dbReference type="InterPro" id="IPR008042">
    <property type="entry name" value="Retrotrans_Pao"/>
</dbReference>
<dbReference type="EnsemblMetazoa" id="SCAU012524-RA">
    <property type="protein sequence ID" value="SCAU012524-PA"/>
    <property type="gene ID" value="SCAU012524"/>
</dbReference>
<name>A0A1I8PZR7_STOCA</name>
<dbReference type="PANTHER" id="PTHR47331">
    <property type="entry name" value="PHD-TYPE DOMAIN-CONTAINING PROTEIN"/>
    <property type="match status" value="1"/>
</dbReference>
<dbReference type="InterPro" id="IPR043502">
    <property type="entry name" value="DNA/RNA_pol_sf"/>
</dbReference>
<dbReference type="STRING" id="35570.A0A1I8PZR7"/>
<dbReference type="VEuPathDB" id="VectorBase:SCAU012524"/>
<accession>A0A1I8PZR7</accession>